<dbReference type="GeneID" id="9346626"/>
<evidence type="ECO:0000313" key="1">
    <source>
        <dbReference type="EMBL" id="ADI73886.1"/>
    </source>
</evidence>
<name>D7E7D7_METEZ</name>
<organism evidence="1 2">
    <name type="scientific">Methanohalobium evestigatum (strain ATCC BAA-1072 / DSM 3721 / NBRC 107634 / OCM 161 / Z-7303)</name>
    <dbReference type="NCBI Taxonomy" id="644295"/>
    <lineage>
        <taxon>Archaea</taxon>
        <taxon>Methanobacteriati</taxon>
        <taxon>Methanobacteriota</taxon>
        <taxon>Stenosarchaea group</taxon>
        <taxon>Methanomicrobia</taxon>
        <taxon>Methanosarcinales</taxon>
        <taxon>Methanosarcinaceae</taxon>
        <taxon>Methanohalobium</taxon>
    </lineage>
</organism>
<dbReference type="KEGG" id="mev:Metev_0997"/>
<dbReference type="PANTHER" id="PTHR38433">
    <property type="match status" value="1"/>
</dbReference>
<reference evidence="1 2" key="1">
    <citation type="submission" date="2010-06" db="EMBL/GenBank/DDBJ databases">
        <title>Complete sequence chromosome of Methanohalobium evestigatum Z-7303.</title>
        <authorList>
            <consortium name="US DOE Joint Genome Institute"/>
            <person name="Lucas S."/>
            <person name="Copeland A."/>
            <person name="Lapidus A."/>
            <person name="Cheng J.-F."/>
            <person name="Bruce D."/>
            <person name="Goodwin L."/>
            <person name="Pitluck S."/>
            <person name="Saunders E."/>
            <person name="Detter J.C."/>
            <person name="Han C."/>
            <person name="Tapia R."/>
            <person name="Land M."/>
            <person name="Hauser L."/>
            <person name="Kyrpides N."/>
            <person name="Mikhailova N."/>
            <person name="Sieprawska-Lupa M."/>
            <person name="Whitman W.B."/>
            <person name="Anderson I."/>
            <person name="Woyke T."/>
        </authorList>
    </citation>
    <scope>NUCLEOTIDE SEQUENCE [LARGE SCALE GENOMIC DNA]</scope>
    <source>
        <strain evidence="2">ATCC BAA-1072 / DSM 3721 / NBRC 107634 / OCM 161 / Z-7303</strain>
    </source>
</reference>
<gene>
    <name evidence="1" type="ordered locus">Metev_0997</name>
</gene>
<evidence type="ECO:0008006" key="3">
    <source>
        <dbReference type="Google" id="ProtNLM"/>
    </source>
</evidence>
<proteinExistence type="predicted"/>
<dbReference type="InterPro" id="IPR012440">
    <property type="entry name" value="DUF1641"/>
</dbReference>
<dbReference type="PANTHER" id="PTHR38433:SF1">
    <property type="entry name" value="DUF1641 DOMAIN-CONTAINING PROTEIN"/>
    <property type="match status" value="1"/>
</dbReference>
<dbReference type="AlphaFoldDB" id="D7E7D7"/>
<dbReference type="Proteomes" id="UP000000391">
    <property type="component" value="Chromosome"/>
</dbReference>
<dbReference type="HOGENOM" id="CLU_2032895_0_0_2"/>
<dbReference type="Pfam" id="PF07849">
    <property type="entry name" value="DUF1641"/>
    <property type="match status" value="1"/>
</dbReference>
<dbReference type="OrthoDB" id="56850at2157"/>
<sequence>MSEEERKDVQGLELDPNDLDTLVDMLKTYRLLQNYMNDETLKGIADVESSMFKLLNAMVSTDFVDVLERGLQEPEFDKALLDPPQLGMMGIIRELKDEDVQKGVGVMMELLKAIGKASTENNEFKSRY</sequence>
<evidence type="ECO:0000313" key="2">
    <source>
        <dbReference type="Proteomes" id="UP000000391"/>
    </source>
</evidence>
<dbReference type="STRING" id="644295.Metev_0997"/>
<dbReference type="RefSeq" id="WP_013194453.1">
    <property type="nucleotide sequence ID" value="NC_014253.1"/>
</dbReference>
<accession>D7E7D7</accession>
<dbReference type="EMBL" id="CP002069">
    <property type="protein sequence ID" value="ADI73886.1"/>
    <property type="molecule type" value="Genomic_DNA"/>
</dbReference>
<protein>
    <recommendedName>
        <fullName evidence="3">DUF1641 domain-containing protein</fullName>
    </recommendedName>
</protein>
<keyword evidence="2" id="KW-1185">Reference proteome</keyword>